<organism evidence="7 8">
    <name type="scientific">Nemorincola caseinilytica</name>
    <dbReference type="NCBI Taxonomy" id="2054315"/>
    <lineage>
        <taxon>Bacteria</taxon>
        <taxon>Pseudomonadati</taxon>
        <taxon>Bacteroidota</taxon>
        <taxon>Chitinophagia</taxon>
        <taxon>Chitinophagales</taxon>
        <taxon>Chitinophagaceae</taxon>
        <taxon>Nemorincola</taxon>
    </lineage>
</organism>
<feature type="transmembrane region" description="Helical" evidence="6">
    <location>
        <begin position="156"/>
        <end position="175"/>
    </location>
</feature>
<dbReference type="Proteomes" id="UP001500067">
    <property type="component" value="Unassembled WGS sequence"/>
</dbReference>
<evidence type="ECO:0000313" key="8">
    <source>
        <dbReference type="Proteomes" id="UP001500067"/>
    </source>
</evidence>
<reference evidence="8" key="1">
    <citation type="journal article" date="2019" name="Int. J. Syst. Evol. Microbiol.">
        <title>The Global Catalogue of Microorganisms (GCM) 10K type strain sequencing project: providing services to taxonomists for standard genome sequencing and annotation.</title>
        <authorList>
            <consortium name="The Broad Institute Genomics Platform"/>
            <consortium name="The Broad Institute Genome Sequencing Center for Infectious Disease"/>
            <person name="Wu L."/>
            <person name="Ma J."/>
        </authorList>
    </citation>
    <scope>NUCLEOTIDE SEQUENCE [LARGE SCALE GENOMIC DNA]</scope>
    <source>
        <strain evidence="8">JCM 32105</strain>
    </source>
</reference>
<evidence type="ECO:0000256" key="4">
    <source>
        <dbReference type="ARBA" id="ARBA00022989"/>
    </source>
</evidence>
<evidence type="ECO:0000256" key="5">
    <source>
        <dbReference type="ARBA" id="ARBA00023136"/>
    </source>
</evidence>
<evidence type="ECO:0000256" key="6">
    <source>
        <dbReference type="SAM" id="Phobius"/>
    </source>
</evidence>
<name>A0ABP8NA68_9BACT</name>
<dbReference type="RefSeq" id="WP_345080454.1">
    <property type="nucleotide sequence ID" value="NZ_BAABFA010000009.1"/>
</dbReference>
<evidence type="ECO:0000313" key="7">
    <source>
        <dbReference type="EMBL" id="GAA4463926.1"/>
    </source>
</evidence>
<evidence type="ECO:0000256" key="2">
    <source>
        <dbReference type="ARBA" id="ARBA00022475"/>
    </source>
</evidence>
<comment type="subcellular location">
    <subcellularLocation>
        <location evidence="1">Cell membrane</location>
        <topology evidence="1">Multi-pass membrane protein</topology>
    </subcellularLocation>
</comment>
<evidence type="ECO:0008006" key="9">
    <source>
        <dbReference type="Google" id="ProtNLM"/>
    </source>
</evidence>
<feature type="transmembrane region" description="Helical" evidence="6">
    <location>
        <begin position="122"/>
        <end position="144"/>
    </location>
</feature>
<keyword evidence="2" id="KW-1003">Cell membrane</keyword>
<dbReference type="InterPro" id="IPR022791">
    <property type="entry name" value="L-PG_synthase/AglD"/>
</dbReference>
<feature type="transmembrane region" description="Helical" evidence="6">
    <location>
        <begin position="46"/>
        <end position="63"/>
    </location>
</feature>
<gene>
    <name evidence="7" type="ORF">GCM10023093_13310</name>
</gene>
<dbReference type="EMBL" id="BAABFA010000009">
    <property type="protein sequence ID" value="GAA4463926.1"/>
    <property type="molecule type" value="Genomic_DNA"/>
</dbReference>
<keyword evidence="5 6" id="KW-0472">Membrane</keyword>
<comment type="caution">
    <text evidence="7">The sequence shown here is derived from an EMBL/GenBank/DDBJ whole genome shotgun (WGS) entry which is preliminary data.</text>
</comment>
<evidence type="ECO:0000256" key="1">
    <source>
        <dbReference type="ARBA" id="ARBA00004651"/>
    </source>
</evidence>
<dbReference type="Pfam" id="PF03706">
    <property type="entry name" value="LPG_synthase_TM"/>
    <property type="match status" value="1"/>
</dbReference>
<feature type="transmembrane region" description="Helical" evidence="6">
    <location>
        <begin position="280"/>
        <end position="307"/>
    </location>
</feature>
<keyword evidence="4 6" id="KW-1133">Transmembrane helix</keyword>
<evidence type="ECO:0000256" key="3">
    <source>
        <dbReference type="ARBA" id="ARBA00022692"/>
    </source>
</evidence>
<keyword evidence="3 6" id="KW-0812">Transmembrane</keyword>
<proteinExistence type="predicted"/>
<accession>A0ABP8NA68</accession>
<keyword evidence="8" id="KW-1185">Reference proteome</keyword>
<feature type="transmembrane region" description="Helical" evidence="6">
    <location>
        <begin position="7"/>
        <end position="26"/>
    </location>
</feature>
<feature type="transmembrane region" description="Helical" evidence="6">
    <location>
        <begin position="207"/>
        <end position="228"/>
    </location>
</feature>
<feature type="transmembrane region" description="Helical" evidence="6">
    <location>
        <begin position="240"/>
        <end position="260"/>
    </location>
</feature>
<sequence>MNKSIKIWLNYTIGAAICALLLYTIYGQVRQQATGMGQHLWVHTGPSWLLAACIALMLLNTWLESYKWHTLVSWAEATPYRTALASYLAGVAFSIITPNRIGEYPGRILYLGGRNTFRYINISVSGIVSQLAGIYTFGLMGLVYYNFAFPSPLAKAALAGCITINILIAVVYWRFDAWLPVMEKSKYLRRFAVYGRLMGRVSAANRMRVLGISLLRVAVFTAQYLFLLRWMNVELPLLQGFCLAALFFWIMAVVPSLALTELGIRGTVSIYVFQHFSANTIGILAATGGIWLLNLIVPSVLGSILIVRMKWVR</sequence>
<protein>
    <recommendedName>
        <fullName evidence="9">Flippase-like domain-containing protein</fullName>
    </recommendedName>
</protein>